<accession>A0A0F5K148</accession>
<evidence type="ECO:0000313" key="2">
    <source>
        <dbReference type="Proteomes" id="UP000033618"/>
    </source>
</evidence>
<name>A0A0F5K148_9BURK</name>
<reference evidence="1 2" key="1">
    <citation type="submission" date="2015-03" db="EMBL/GenBank/DDBJ databases">
        <title>Draft Genome Sequence of Burkholderia andropogonis type strain ICMP2807, isolated from Sorghum bicolor.</title>
        <authorList>
            <person name="Lopes-Santos L."/>
            <person name="Castro D.B."/>
            <person name="Ottoboni L.M."/>
            <person name="Park D."/>
            <person name="Weirc B.S."/>
            <person name="Destefano S.A."/>
        </authorList>
    </citation>
    <scope>NUCLEOTIDE SEQUENCE [LARGE SCALE GENOMIC DNA]</scope>
    <source>
        <strain evidence="1 2">ICMP2807</strain>
    </source>
</reference>
<dbReference type="RefSeq" id="WP_024903164.1">
    <property type="nucleotide sequence ID" value="NZ_CADFGU010000007.1"/>
</dbReference>
<comment type="caution">
    <text evidence="1">The sequence shown here is derived from an EMBL/GenBank/DDBJ whole genome shotgun (WGS) entry which is preliminary data.</text>
</comment>
<evidence type="ECO:0000313" key="1">
    <source>
        <dbReference type="EMBL" id="KKB63282.1"/>
    </source>
</evidence>
<organism evidence="1 2">
    <name type="scientific">Robbsia andropogonis</name>
    <dbReference type="NCBI Taxonomy" id="28092"/>
    <lineage>
        <taxon>Bacteria</taxon>
        <taxon>Pseudomonadati</taxon>
        <taxon>Pseudomonadota</taxon>
        <taxon>Betaproteobacteria</taxon>
        <taxon>Burkholderiales</taxon>
        <taxon>Burkholderiaceae</taxon>
        <taxon>Robbsia</taxon>
    </lineage>
</organism>
<dbReference type="EMBL" id="LAQU01000011">
    <property type="protein sequence ID" value="KKB63282.1"/>
    <property type="molecule type" value="Genomic_DNA"/>
</dbReference>
<sequence>MSGYSIDKLFWQQHLSKPGWENVPVEEKHRTHEEKKKLRRDQRLRIHARKTNNLLILDNDERNAIVDAKLKKLLSKRQGQN</sequence>
<protein>
    <submittedName>
        <fullName evidence="1">Uncharacterized protein</fullName>
    </submittedName>
</protein>
<dbReference type="AlphaFoldDB" id="A0A0F5K148"/>
<dbReference type="PATRIC" id="fig|28092.6.peg.2889"/>
<keyword evidence="2" id="KW-1185">Reference proteome</keyword>
<gene>
    <name evidence="1" type="ORF">WM40_12295</name>
</gene>
<proteinExistence type="predicted"/>
<dbReference type="Proteomes" id="UP000033618">
    <property type="component" value="Unassembled WGS sequence"/>
</dbReference>